<dbReference type="EMBL" id="JAHRIQ010035545">
    <property type="protein sequence ID" value="MEQ2232389.1"/>
    <property type="molecule type" value="Genomic_DNA"/>
</dbReference>
<feature type="compositionally biased region" description="Basic and acidic residues" evidence="11">
    <location>
        <begin position="69"/>
        <end position="85"/>
    </location>
</feature>
<keyword evidence="6" id="KW-0804">Transcription</keyword>
<dbReference type="Pfam" id="PF00046">
    <property type="entry name" value="Homeodomain"/>
    <property type="match status" value="1"/>
</dbReference>
<keyword evidence="4 8" id="KW-0238">DNA-binding</keyword>
<evidence type="ECO:0000256" key="9">
    <source>
        <dbReference type="RuleBase" id="RU000682"/>
    </source>
</evidence>
<comment type="caution">
    <text evidence="13">The sequence shown here is derived from an EMBL/GenBank/DDBJ whole genome shotgun (WGS) entry which is preliminary data.</text>
</comment>
<feature type="region of interest" description="Disordered" evidence="11">
    <location>
        <begin position="155"/>
        <end position="192"/>
    </location>
</feature>
<keyword evidence="5 8" id="KW-0371">Homeobox</keyword>
<dbReference type="Gene3D" id="1.10.10.60">
    <property type="entry name" value="Homeodomain-like"/>
    <property type="match status" value="1"/>
</dbReference>
<evidence type="ECO:0000256" key="6">
    <source>
        <dbReference type="ARBA" id="ARBA00023163"/>
    </source>
</evidence>
<dbReference type="CDD" id="cd00086">
    <property type="entry name" value="homeodomain"/>
    <property type="match status" value="1"/>
</dbReference>
<evidence type="ECO:0000313" key="13">
    <source>
        <dbReference type="EMBL" id="MEQ2232389.1"/>
    </source>
</evidence>
<dbReference type="PRINTS" id="PR00026">
    <property type="entry name" value="ENGRAILED"/>
</dbReference>
<dbReference type="InterPro" id="IPR019549">
    <property type="entry name" value="Homeobox-engrailed_C-terminal"/>
</dbReference>
<protein>
    <recommendedName>
        <fullName evidence="10">Homeobox protein engrailed-like</fullName>
    </recommendedName>
</protein>
<dbReference type="PANTHER" id="PTHR24341">
    <property type="entry name" value="HOMEOBOX PROTEIN ENGRAILED"/>
    <property type="match status" value="1"/>
</dbReference>
<evidence type="ECO:0000256" key="4">
    <source>
        <dbReference type="ARBA" id="ARBA00023125"/>
    </source>
</evidence>
<feature type="region of interest" description="Disordered" evidence="11">
    <location>
        <begin position="63"/>
        <end position="139"/>
    </location>
</feature>
<feature type="region of interest" description="Disordered" evidence="11">
    <location>
        <begin position="1"/>
        <end position="22"/>
    </location>
</feature>
<organism evidence="13 14">
    <name type="scientific">Ilyodon furcidens</name>
    <name type="common">goldbreast splitfin</name>
    <dbReference type="NCBI Taxonomy" id="33524"/>
    <lineage>
        <taxon>Eukaryota</taxon>
        <taxon>Metazoa</taxon>
        <taxon>Chordata</taxon>
        <taxon>Craniata</taxon>
        <taxon>Vertebrata</taxon>
        <taxon>Euteleostomi</taxon>
        <taxon>Actinopterygii</taxon>
        <taxon>Neopterygii</taxon>
        <taxon>Teleostei</taxon>
        <taxon>Neoteleostei</taxon>
        <taxon>Acanthomorphata</taxon>
        <taxon>Ovalentaria</taxon>
        <taxon>Atherinomorphae</taxon>
        <taxon>Cyprinodontiformes</taxon>
        <taxon>Goodeidae</taxon>
        <taxon>Ilyodon</taxon>
    </lineage>
</organism>
<dbReference type="PROSITE" id="PS00027">
    <property type="entry name" value="HOMEOBOX_1"/>
    <property type="match status" value="1"/>
</dbReference>
<evidence type="ECO:0000256" key="10">
    <source>
        <dbReference type="RuleBase" id="RU510713"/>
    </source>
</evidence>
<evidence type="ECO:0000256" key="1">
    <source>
        <dbReference type="ARBA" id="ARBA00004123"/>
    </source>
</evidence>
<feature type="DNA-binding region" description="Homeobox" evidence="8">
    <location>
        <begin position="181"/>
        <end position="240"/>
    </location>
</feature>
<dbReference type="InterPro" id="IPR020479">
    <property type="entry name" value="HD_metazoa"/>
</dbReference>
<evidence type="ECO:0000256" key="11">
    <source>
        <dbReference type="SAM" id="MobiDB-lite"/>
    </source>
</evidence>
<feature type="compositionally biased region" description="Basic and acidic residues" evidence="11">
    <location>
        <begin position="1"/>
        <end position="11"/>
    </location>
</feature>
<dbReference type="Proteomes" id="UP001482620">
    <property type="component" value="Unassembled WGS sequence"/>
</dbReference>
<comment type="similarity">
    <text evidence="10">Belongs to the Engrailed homeobox family.</text>
</comment>
<dbReference type="InterPro" id="IPR017970">
    <property type="entry name" value="Homeobox_CS"/>
</dbReference>
<keyword evidence="7 8" id="KW-0539">Nucleus</keyword>
<dbReference type="PROSITE" id="PS00033">
    <property type="entry name" value="ENGRAILED"/>
    <property type="match status" value="1"/>
</dbReference>
<accession>A0ABV0THU4</accession>
<dbReference type="PROSITE" id="PS50071">
    <property type="entry name" value="HOMEOBOX_2"/>
    <property type="match status" value="1"/>
</dbReference>
<proteinExistence type="inferred from homology"/>
<dbReference type="SUPFAM" id="SSF46689">
    <property type="entry name" value="Homeodomain-like"/>
    <property type="match status" value="1"/>
</dbReference>
<evidence type="ECO:0000256" key="2">
    <source>
        <dbReference type="ARBA" id="ARBA00022473"/>
    </source>
</evidence>
<dbReference type="InterPro" id="IPR009057">
    <property type="entry name" value="Homeodomain-like_sf"/>
</dbReference>
<keyword evidence="2" id="KW-0217">Developmental protein</keyword>
<dbReference type="Pfam" id="PF10525">
    <property type="entry name" value="Engrail_1_C_sig"/>
    <property type="match status" value="1"/>
</dbReference>
<dbReference type="InterPro" id="IPR050720">
    <property type="entry name" value="Engrailed_Homeobox_TFs"/>
</dbReference>
<dbReference type="InterPro" id="IPR001356">
    <property type="entry name" value="HD"/>
</dbReference>
<keyword evidence="3" id="KW-0805">Transcription regulation</keyword>
<dbReference type="InterPro" id="IPR000747">
    <property type="entry name" value="HD_engrailed"/>
</dbReference>
<evidence type="ECO:0000256" key="7">
    <source>
        <dbReference type="ARBA" id="ARBA00023242"/>
    </source>
</evidence>
<comment type="subcellular location">
    <subcellularLocation>
        <location evidence="1 8 9">Nucleus</location>
    </subcellularLocation>
</comment>
<feature type="domain" description="Homeobox" evidence="12">
    <location>
        <begin position="179"/>
        <end position="239"/>
    </location>
</feature>
<keyword evidence="14" id="KW-1185">Reference proteome</keyword>
<evidence type="ECO:0000256" key="3">
    <source>
        <dbReference type="ARBA" id="ARBA00023015"/>
    </source>
</evidence>
<dbReference type="SMART" id="SM00389">
    <property type="entry name" value="HOX"/>
    <property type="match status" value="1"/>
</dbReference>
<reference evidence="13 14" key="1">
    <citation type="submission" date="2021-06" db="EMBL/GenBank/DDBJ databases">
        <authorList>
            <person name="Palmer J.M."/>
        </authorList>
    </citation>
    <scope>NUCLEOTIDE SEQUENCE [LARGE SCALE GENOMIC DNA]</scope>
    <source>
        <strain evidence="14">if_2019</strain>
        <tissue evidence="13">Muscle</tissue>
    </source>
</reference>
<sequence>MEENVQREPPRPKSSGEVSNQAVLPLLQQPGNQQSNRVTNFYIDNILRPDFGRKRKKGICVQGGYSLEGRGELSGRKPSKTDSKHGGTGGREDDLEVSDHQHPDTEASGPELKACESGRGGSCCSPENSEAPAAPAAPAAKPMLWPAWVYCTRYSDRPSSGPRSRKPKKGGQPRATPSKEDKRPRTAFSSEQLQRLKAEFQKNRYLTEQRRQSLALELSLNESQIKIWFQNKRAKIKKASGNKNSLAQHLMAQGLYNHSTGREVRSDSD</sequence>
<dbReference type="PRINTS" id="PR00024">
    <property type="entry name" value="HOMEOBOX"/>
</dbReference>
<gene>
    <name evidence="13" type="ORF">ILYODFUR_010739</name>
</gene>
<evidence type="ECO:0000256" key="8">
    <source>
        <dbReference type="PROSITE-ProRule" id="PRU00108"/>
    </source>
</evidence>
<name>A0ABV0THU4_9TELE</name>
<evidence type="ECO:0000256" key="5">
    <source>
        <dbReference type="ARBA" id="ARBA00023155"/>
    </source>
</evidence>
<evidence type="ECO:0000313" key="14">
    <source>
        <dbReference type="Proteomes" id="UP001482620"/>
    </source>
</evidence>
<dbReference type="PANTHER" id="PTHR24341:SF5">
    <property type="entry name" value="HOMEOBOX PROTEIN ENGRAILED-2"/>
    <property type="match status" value="1"/>
</dbReference>
<evidence type="ECO:0000259" key="12">
    <source>
        <dbReference type="PROSITE" id="PS50071"/>
    </source>
</evidence>
<dbReference type="InterPro" id="IPR019737">
    <property type="entry name" value="Homeobox-engrailed_CS"/>
</dbReference>